<evidence type="ECO:0000313" key="2">
    <source>
        <dbReference type="EMBL" id="GHH88404.1"/>
    </source>
</evidence>
<dbReference type="EMBL" id="BNAT01000010">
    <property type="protein sequence ID" value="GHH88404.1"/>
    <property type="molecule type" value="Genomic_DNA"/>
</dbReference>
<sequence length="85" mass="9171">MSTERLNWFKSSHSSGAGGECVEAAYTWRKSSHSSGEGGECVEISPCPHTIHIRDSKNPTGPHLTLSPTAWTTFLATEEARSLPA</sequence>
<protein>
    <submittedName>
        <fullName evidence="2">Toxin</fullName>
    </submittedName>
</protein>
<reference evidence="2" key="1">
    <citation type="journal article" date="2014" name="Int. J. Syst. Evol. Microbiol.">
        <title>Complete genome sequence of Corynebacterium casei LMG S-19264T (=DSM 44701T), isolated from a smear-ripened cheese.</title>
        <authorList>
            <consortium name="US DOE Joint Genome Institute (JGI-PGF)"/>
            <person name="Walter F."/>
            <person name="Albersmeier A."/>
            <person name="Kalinowski J."/>
            <person name="Ruckert C."/>
        </authorList>
    </citation>
    <scope>NUCLEOTIDE SEQUENCE</scope>
    <source>
        <strain evidence="2">CGMCC 4.7403</strain>
    </source>
</reference>
<dbReference type="InterPro" id="IPR007278">
    <property type="entry name" value="DUF397"/>
</dbReference>
<evidence type="ECO:0000259" key="1">
    <source>
        <dbReference type="Pfam" id="PF04149"/>
    </source>
</evidence>
<accession>A0A919L9T5</accession>
<reference evidence="2" key="2">
    <citation type="submission" date="2020-09" db="EMBL/GenBank/DDBJ databases">
        <authorList>
            <person name="Sun Q."/>
            <person name="Zhou Y."/>
        </authorList>
    </citation>
    <scope>NUCLEOTIDE SEQUENCE</scope>
    <source>
        <strain evidence="2">CGMCC 4.7403</strain>
    </source>
</reference>
<keyword evidence="3" id="KW-1185">Reference proteome</keyword>
<comment type="caution">
    <text evidence="2">The sequence shown here is derived from an EMBL/GenBank/DDBJ whole genome shotgun (WGS) entry which is preliminary data.</text>
</comment>
<dbReference type="AlphaFoldDB" id="A0A919L9T5"/>
<feature type="domain" description="DUF397" evidence="1">
    <location>
        <begin position="27"/>
        <end position="76"/>
    </location>
</feature>
<feature type="domain" description="DUF397" evidence="1">
    <location>
        <begin position="6"/>
        <end position="25"/>
    </location>
</feature>
<evidence type="ECO:0000313" key="3">
    <source>
        <dbReference type="Proteomes" id="UP000603227"/>
    </source>
</evidence>
<organism evidence="2 3">
    <name type="scientific">Streptomyces capitiformicae</name>
    <dbReference type="NCBI Taxonomy" id="2014920"/>
    <lineage>
        <taxon>Bacteria</taxon>
        <taxon>Bacillati</taxon>
        <taxon>Actinomycetota</taxon>
        <taxon>Actinomycetes</taxon>
        <taxon>Kitasatosporales</taxon>
        <taxon>Streptomycetaceae</taxon>
        <taxon>Streptomyces</taxon>
    </lineage>
</organism>
<gene>
    <name evidence="2" type="ORF">GCM10017771_33560</name>
</gene>
<dbReference type="RefSeq" id="WP_189783270.1">
    <property type="nucleotide sequence ID" value="NZ_BNAT01000010.1"/>
</dbReference>
<dbReference type="Proteomes" id="UP000603227">
    <property type="component" value="Unassembled WGS sequence"/>
</dbReference>
<proteinExistence type="predicted"/>
<dbReference type="Pfam" id="PF04149">
    <property type="entry name" value="DUF397"/>
    <property type="match status" value="2"/>
</dbReference>
<name>A0A919L9T5_9ACTN</name>